<dbReference type="GO" id="GO:0008270">
    <property type="term" value="F:zinc ion binding"/>
    <property type="evidence" value="ECO:0007669"/>
    <property type="project" value="UniProtKB-KW"/>
</dbReference>
<keyword evidence="2 4" id="KW-0863">Zinc-finger</keyword>
<accession>A0A7N0TQW4</accession>
<evidence type="ECO:0000256" key="3">
    <source>
        <dbReference type="ARBA" id="ARBA00022833"/>
    </source>
</evidence>
<evidence type="ECO:0000256" key="4">
    <source>
        <dbReference type="PROSITE-ProRule" id="PRU00325"/>
    </source>
</evidence>
<keyword evidence="1" id="KW-0479">Metal-binding</keyword>
<dbReference type="Pfam" id="PF04434">
    <property type="entry name" value="SWIM"/>
    <property type="match status" value="1"/>
</dbReference>
<organism evidence="6 7">
    <name type="scientific">Kalanchoe fedtschenkoi</name>
    <name type="common">Lavender scallops</name>
    <name type="synonym">South American air plant</name>
    <dbReference type="NCBI Taxonomy" id="63787"/>
    <lineage>
        <taxon>Eukaryota</taxon>
        <taxon>Viridiplantae</taxon>
        <taxon>Streptophyta</taxon>
        <taxon>Embryophyta</taxon>
        <taxon>Tracheophyta</taxon>
        <taxon>Spermatophyta</taxon>
        <taxon>Magnoliopsida</taxon>
        <taxon>eudicotyledons</taxon>
        <taxon>Gunneridae</taxon>
        <taxon>Pentapetalae</taxon>
        <taxon>Saxifragales</taxon>
        <taxon>Crassulaceae</taxon>
        <taxon>Kalanchoe</taxon>
    </lineage>
</organism>
<dbReference type="InterPro" id="IPR007527">
    <property type="entry name" value="Znf_SWIM"/>
</dbReference>
<evidence type="ECO:0000256" key="2">
    <source>
        <dbReference type="ARBA" id="ARBA00022771"/>
    </source>
</evidence>
<dbReference type="InterPro" id="IPR006564">
    <property type="entry name" value="Znf_PMZ"/>
</dbReference>
<dbReference type="Gramene" id="Kaladp0041s0061.1.v1.1">
    <property type="protein sequence ID" value="Kaladp0041s0061.1.v1.1"/>
    <property type="gene ID" value="Kaladp0041s0061.v1.1"/>
</dbReference>
<sequence>MQIELYEACVRCHISSLSEKDDVKFYTIKDKSMTHNVFENLMTQVVHYTTTDFAECNCKNFQRIGILCRHILLALNAEDVNEIP</sequence>
<proteinExistence type="predicted"/>
<name>A0A7N0TQW4_KALFE</name>
<dbReference type="EnsemblPlants" id="Kaladp0041s0061.1.v1.1">
    <property type="protein sequence ID" value="Kaladp0041s0061.1.v1.1"/>
    <property type="gene ID" value="Kaladp0041s0061.v1.1"/>
</dbReference>
<dbReference type="Proteomes" id="UP000594263">
    <property type="component" value="Unplaced"/>
</dbReference>
<feature type="domain" description="SWIM-type" evidence="5">
    <location>
        <begin position="48"/>
        <end position="79"/>
    </location>
</feature>
<dbReference type="AlphaFoldDB" id="A0A7N0TQW4"/>
<keyword evidence="7" id="KW-1185">Reference proteome</keyword>
<dbReference type="PROSITE" id="PS50966">
    <property type="entry name" value="ZF_SWIM"/>
    <property type="match status" value="1"/>
</dbReference>
<keyword evidence="3" id="KW-0862">Zinc</keyword>
<evidence type="ECO:0000313" key="6">
    <source>
        <dbReference type="EnsemblPlants" id="Kaladp0041s0061.1.v1.1"/>
    </source>
</evidence>
<evidence type="ECO:0000313" key="7">
    <source>
        <dbReference type="Proteomes" id="UP000594263"/>
    </source>
</evidence>
<dbReference type="SMART" id="SM00575">
    <property type="entry name" value="ZnF_PMZ"/>
    <property type="match status" value="1"/>
</dbReference>
<protein>
    <recommendedName>
        <fullName evidence="5">SWIM-type domain-containing protein</fullName>
    </recommendedName>
</protein>
<evidence type="ECO:0000259" key="5">
    <source>
        <dbReference type="PROSITE" id="PS50966"/>
    </source>
</evidence>
<evidence type="ECO:0000256" key="1">
    <source>
        <dbReference type="ARBA" id="ARBA00022723"/>
    </source>
</evidence>
<reference evidence="6" key="1">
    <citation type="submission" date="2021-01" db="UniProtKB">
        <authorList>
            <consortium name="EnsemblPlants"/>
        </authorList>
    </citation>
    <scope>IDENTIFICATION</scope>
</reference>